<organism evidence="3">
    <name type="scientific">bioreactor metagenome</name>
    <dbReference type="NCBI Taxonomy" id="1076179"/>
    <lineage>
        <taxon>unclassified sequences</taxon>
        <taxon>metagenomes</taxon>
        <taxon>ecological metagenomes</taxon>
    </lineage>
</organism>
<accession>A0A645CBA8</accession>
<dbReference type="PANTHER" id="PTHR33295:SF8">
    <property type="entry name" value="AAA+ ATPASE DOMAIN-CONTAINING PROTEIN"/>
    <property type="match status" value="1"/>
</dbReference>
<reference evidence="3" key="1">
    <citation type="submission" date="2019-08" db="EMBL/GenBank/DDBJ databases">
        <authorList>
            <person name="Kucharzyk K."/>
            <person name="Murdoch R.W."/>
            <person name="Higgins S."/>
            <person name="Loffler F."/>
        </authorList>
    </citation>
    <scope>NUCLEOTIDE SEQUENCE</scope>
</reference>
<sequence length="359" mass="42219">MYINFDDDRLLFDPGETDKILEAYRELFPEIPLSEVYIFFDEVQELENWAKFVRRIYDQETKHVFITGSNARLLSSELATSLRGRTLQYEIFPLSFKEYCQFKNVDTDYYHVERKAAVVNAFSDFLIDGGFPEIALCDPVLKLNILQDYYFTMIYKDLCERYQIRNVENVKYFNRRIFTNATKPTSIHKIVNEIRSQNQKFSKDFAYELSAQTEAIYLFLPLTKFDPSYIKEMQSVKKYYSIDTGFFRALLPTTDANKGVLLENSVFLHLRRNISPTRSLHFLEGSSNCDFVWVENGEITQAIQVAWDISDPKTYLREIEAFKNIKCDNCLLITAEEERRVSEFGKTIHIVPAWKMLLS</sequence>
<evidence type="ECO:0008006" key="4">
    <source>
        <dbReference type="Google" id="ProtNLM"/>
    </source>
</evidence>
<evidence type="ECO:0000313" key="3">
    <source>
        <dbReference type="EMBL" id="MPM74210.1"/>
    </source>
</evidence>
<dbReference type="PANTHER" id="PTHR33295">
    <property type="entry name" value="ATPASE"/>
    <property type="match status" value="1"/>
</dbReference>
<gene>
    <name evidence="3" type="ORF">SDC9_121195</name>
</gene>
<dbReference type="InterPro" id="IPR041682">
    <property type="entry name" value="AAA_14"/>
</dbReference>
<comment type="caution">
    <text evidence="3">The sequence shown here is derived from an EMBL/GenBank/DDBJ whole genome shotgun (WGS) entry which is preliminary data.</text>
</comment>
<dbReference type="InterPro" id="IPR025420">
    <property type="entry name" value="DUF4143"/>
</dbReference>
<dbReference type="AlphaFoldDB" id="A0A645CBA8"/>
<proteinExistence type="predicted"/>
<dbReference type="EMBL" id="VSSQ01025815">
    <property type="protein sequence ID" value="MPM74210.1"/>
    <property type="molecule type" value="Genomic_DNA"/>
</dbReference>
<evidence type="ECO:0000259" key="2">
    <source>
        <dbReference type="Pfam" id="PF13635"/>
    </source>
</evidence>
<feature type="domain" description="DUF4143" evidence="2">
    <location>
        <begin position="156"/>
        <end position="306"/>
    </location>
</feature>
<dbReference type="Pfam" id="PF13635">
    <property type="entry name" value="DUF4143"/>
    <property type="match status" value="1"/>
</dbReference>
<dbReference type="SUPFAM" id="SSF52540">
    <property type="entry name" value="P-loop containing nucleoside triphosphate hydrolases"/>
    <property type="match status" value="1"/>
</dbReference>
<protein>
    <recommendedName>
        <fullName evidence="4">AAA domain-containing protein</fullName>
    </recommendedName>
</protein>
<name>A0A645CBA8_9ZZZZ</name>
<dbReference type="InterPro" id="IPR027417">
    <property type="entry name" value="P-loop_NTPase"/>
</dbReference>
<feature type="domain" description="AAA" evidence="1">
    <location>
        <begin position="1"/>
        <end position="100"/>
    </location>
</feature>
<dbReference type="Pfam" id="PF13173">
    <property type="entry name" value="AAA_14"/>
    <property type="match status" value="1"/>
</dbReference>
<evidence type="ECO:0000259" key="1">
    <source>
        <dbReference type="Pfam" id="PF13173"/>
    </source>
</evidence>